<dbReference type="AlphaFoldDB" id="A0A0C3QES7"/>
<sequence>ELRRIAFSEFDHIRDQMEAWRTQPNVFIEGLRERALSTIISPGDATPGEEQDQALMDAMRSRLHLAHTQYAAWSQAASLFEDFDRMGATTAPAAMKVMKKDSHMLGRLIAVLCATFELGRWQQGKLPQVLTSSEYLRPFFHRTRVRWMLLYTRRVRAVAEVALLLVCFE</sequence>
<organism evidence="1 2">
    <name type="scientific">Tulasnella calospora MUT 4182</name>
    <dbReference type="NCBI Taxonomy" id="1051891"/>
    <lineage>
        <taxon>Eukaryota</taxon>
        <taxon>Fungi</taxon>
        <taxon>Dikarya</taxon>
        <taxon>Basidiomycota</taxon>
        <taxon>Agaricomycotina</taxon>
        <taxon>Agaricomycetes</taxon>
        <taxon>Cantharellales</taxon>
        <taxon>Tulasnellaceae</taxon>
        <taxon>Tulasnella</taxon>
    </lineage>
</organism>
<keyword evidence="2" id="KW-1185">Reference proteome</keyword>
<protein>
    <submittedName>
        <fullName evidence="1">Uncharacterized protein</fullName>
    </submittedName>
</protein>
<dbReference type="EMBL" id="KN822979">
    <property type="protein sequence ID" value="KIO29750.1"/>
    <property type="molecule type" value="Genomic_DNA"/>
</dbReference>
<gene>
    <name evidence="1" type="ORF">M407DRAFT_70092</name>
</gene>
<dbReference type="Proteomes" id="UP000054248">
    <property type="component" value="Unassembled WGS sequence"/>
</dbReference>
<accession>A0A0C3QES7</accession>
<reference evidence="1 2" key="1">
    <citation type="submission" date="2014-04" db="EMBL/GenBank/DDBJ databases">
        <authorList>
            <consortium name="DOE Joint Genome Institute"/>
            <person name="Kuo A."/>
            <person name="Girlanda M."/>
            <person name="Perotto S."/>
            <person name="Kohler A."/>
            <person name="Nagy L.G."/>
            <person name="Floudas D."/>
            <person name="Copeland A."/>
            <person name="Barry K.W."/>
            <person name="Cichocki N."/>
            <person name="Veneault-Fourrey C."/>
            <person name="LaButti K."/>
            <person name="Lindquist E.A."/>
            <person name="Lipzen A."/>
            <person name="Lundell T."/>
            <person name="Morin E."/>
            <person name="Murat C."/>
            <person name="Sun H."/>
            <person name="Tunlid A."/>
            <person name="Henrissat B."/>
            <person name="Grigoriev I.V."/>
            <person name="Hibbett D.S."/>
            <person name="Martin F."/>
            <person name="Nordberg H.P."/>
            <person name="Cantor M.N."/>
            <person name="Hua S.X."/>
        </authorList>
    </citation>
    <scope>NUCLEOTIDE SEQUENCE [LARGE SCALE GENOMIC DNA]</scope>
    <source>
        <strain evidence="1 2">MUT 4182</strain>
    </source>
</reference>
<dbReference type="STRING" id="1051891.A0A0C3QES7"/>
<dbReference type="HOGENOM" id="CLU_1656416_0_0_1"/>
<reference evidence="2" key="2">
    <citation type="submission" date="2015-01" db="EMBL/GenBank/DDBJ databases">
        <title>Evolutionary Origins and Diversification of the Mycorrhizal Mutualists.</title>
        <authorList>
            <consortium name="DOE Joint Genome Institute"/>
            <consortium name="Mycorrhizal Genomics Consortium"/>
            <person name="Kohler A."/>
            <person name="Kuo A."/>
            <person name="Nagy L.G."/>
            <person name="Floudas D."/>
            <person name="Copeland A."/>
            <person name="Barry K.W."/>
            <person name="Cichocki N."/>
            <person name="Veneault-Fourrey C."/>
            <person name="LaButti K."/>
            <person name="Lindquist E.A."/>
            <person name="Lipzen A."/>
            <person name="Lundell T."/>
            <person name="Morin E."/>
            <person name="Murat C."/>
            <person name="Riley R."/>
            <person name="Ohm R."/>
            <person name="Sun H."/>
            <person name="Tunlid A."/>
            <person name="Henrissat B."/>
            <person name="Grigoriev I.V."/>
            <person name="Hibbett D.S."/>
            <person name="Martin F."/>
        </authorList>
    </citation>
    <scope>NUCLEOTIDE SEQUENCE [LARGE SCALE GENOMIC DNA]</scope>
    <source>
        <strain evidence="2">MUT 4182</strain>
    </source>
</reference>
<dbReference type="OrthoDB" id="2922289at2759"/>
<evidence type="ECO:0000313" key="2">
    <source>
        <dbReference type="Proteomes" id="UP000054248"/>
    </source>
</evidence>
<evidence type="ECO:0000313" key="1">
    <source>
        <dbReference type="EMBL" id="KIO29750.1"/>
    </source>
</evidence>
<proteinExistence type="predicted"/>
<name>A0A0C3QES7_9AGAM</name>
<feature type="non-terminal residue" evidence="1">
    <location>
        <position position="1"/>
    </location>
</feature>